<keyword evidence="5 7" id="KW-1133">Transmembrane helix</keyword>
<evidence type="ECO:0000256" key="1">
    <source>
        <dbReference type="ARBA" id="ARBA00004651"/>
    </source>
</evidence>
<dbReference type="NCBIfam" id="NF007738">
    <property type="entry name" value="PRK10417.1"/>
    <property type="match status" value="1"/>
</dbReference>
<keyword evidence="4 7" id="KW-0812">Transmembrane</keyword>
<organism evidence="9 10">
    <name type="scientific">Vibrio tritonius</name>
    <dbReference type="NCBI Taxonomy" id="1435069"/>
    <lineage>
        <taxon>Bacteria</taxon>
        <taxon>Pseudomonadati</taxon>
        <taxon>Pseudomonadota</taxon>
        <taxon>Gammaproteobacteria</taxon>
        <taxon>Vibrionales</taxon>
        <taxon>Vibrionaceae</taxon>
        <taxon>Vibrio</taxon>
    </lineage>
</organism>
<dbReference type="Pfam" id="PF12911">
    <property type="entry name" value="OppC_N"/>
    <property type="match status" value="1"/>
</dbReference>
<feature type="transmembrane region" description="Helical" evidence="7">
    <location>
        <begin position="240"/>
        <end position="259"/>
    </location>
</feature>
<evidence type="ECO:0000256" key="4">
    <source>
        <dbReference type="ARBA" id="ARBA00022692"/>
    </source>
</evidence>
<dbReference type="InterPro" id="IPR025966">
    <property type="entry name" value="OppC_N"/>
</dbReference>
<dbReference type="Proteomes" id="UP001199044">
    <property type="component" value="Unassembled WGS sequence"/>
</dbReference>
<evidence type="ECO:0000256" key="3">
    <source>
        <dbReference type="ARBA" id="ARBA00022475"/>
    </source>
</evidence>
<keyword evidence="3" id="KW-1003">Cell membrane</keyword>
<dbReference type="PANTHER" id="PTHR43386:SF1">
    <property type="entry name" value="D,D-DIPEPTIDE TRANSPORT SYSTEM PERMEASE PROTEIN DDPC-RELATED"/>
    <property type="match status" value="1"/>
</dbReference>
<dbReference type="EMBL" id="JAIWIU010000025">
    <property type="protein sequence ID" value="MCA2015368.1"/>
    <property type="molecule type" value="Genomic_DNA"/>
</dbReference>
<dbReference type="RefSeq" id="WP_225249750.1">
    <property type="nucleotide sequence ID" value="NZ_JAIWIU010000025.1"/>
</dbReference>
<keyword evidence="10" id="KW-1185">Reference proteome</keyword>
<proteinExistence type="inferred from homology"/>
<feature type="transmembrane region" description="Helical" evidence="7">
    <location>
        <begin position="109"/>
        <end position="130"/>
    </location>
</feature>
<evidence type="ECO:0000256" key="5">
    <source>
        <dbReference type="ARBA" id="ARBA00022989"/>
    </source>
</evidence>
<dbReference type="InterPro" id="IPR000515">
    <property type="entry name" value="MetI-like"/>
</dbReference>
<dbReference type="PANTHER" id="PTHR43386">
    <property type="entry name" value="OLIGOPEPTIDE TRANSPORT SYSTEM PERMEASE PROTEIN APPC"/>
    <property type="match status" value="1"/>
</dbReference>
<keyword evidence="6 7" id="KW-0472">Membrane</keyword>
<dbReference type="InterPro" id="IPR035906">
    <property type="entry name" value="MetI-like_sf"/>
</dbReference>
<dbReference type="InterPro" id="IPR050366">
    <property type="entry name" value="BP-dependent_transpt_permease"/>
</dbReference>
<evidence type="ECO:0000313" key="9">
    <source>
        <dbReference type="EMBL" id="MCA2015368.1"/>
    </source>
</evidence>
<feature type="transmembrane region" description="Helical" evidence="7">
    <location>
        <begin position="12"/>
        <end position="31"/>
    </location>
</feature>
<evidence type="ECO:0000256" key="2">
    <source>
        <dbReference type="ARBA" id="ARBA00022448"/>
    </source>
</evidence>
<dbReference type="CDD" id="cd06261">
    <property type="entry name" value="TM_PBP2"/>
    <property type="match status" value="1"/>
</dbReference>
<comment type="subcellular location">
    <subcellularLocation>
        <location evidence="1 7">Cell membrane</location>
        <topology evidence="1 7">Multi-pass membrane protein</topology>
    </subcellularLocation>
</comment>
<name>A0ABS7YI60_9VIBR</name>
<evidence type="ECO:0000256" key="7">
    <source>
        <dbReference type="RuleBase" id="RU363032"/>
    </source>
</evidence>
<accession>A0ABS7YI60</accession>
<dbReference type="Pfam" id="PF00528">
    <property type="entry name" value="BPD_transp_1"/>
    <property type="match status" value="1"/>
</dbReference>
<sequence>MNGFFQHRLNTVSLILVAMIIGIALFGPYWLSWDPNTIDLSQRLMAPSDAHWLGTDHLGRDMLTRLIIGSRVSLSAVATAIGCILLVGITIGALAGLMGGKVDTVLMRITDVFLTFPTLVLALFMVAILGTGITNVIFAIVFSHWAWYARMVRSIVISMKTREFILAARMSGNHGIALFKEHFIVPIISQLGVLATMDIGHMMLHIAGMSFLGLGVKAPTPEWGVMISDARQYIWTEPSLMIWPGLALFICVIAFNWLGDALRDHLDPFLQSEHCH</sequence>
<gene>
    <name evidence="9" type="primary">nikC</name>
    <name evidence="9" type="ORF">LDJ79_04540</name>
</gene>
<dbReference type="SUPFAM" id="SSF161098">
    <property type="entry name" value="MetI-like"/>
    <property type="match status" value="1"/>
</dbReference>
<reference evidence="10" key="1">
    <citation type="submission" date="2023-07" db="EMBL/GenBank/DDBJ databases">
        <title>Molecular identification of indigenous halophilic bacteria isolated from red sea cost, biodegradation of synthetic dyes and assessment of degraded metabolite toxicity.</title>
        <authorList>
            <person name="Chaieb K."/>
            <person name="Altayb H.N."/>
        </authorList>
    </citation>
    <scope>NUCLEOTIDE SEQUENCE [LARGE SCALE GENOMIC DNA]</scope>
    <source>
        <strain evidence="10">K20</strain>
    </source>
</reference>
<comment type="similarity">
    <text evidence="7">Belongs to the binding-protein-dependent transport system permease family.</text>
</comment>
<dbReference type="PROSITE" id="PS50928">
    <property type="entry name" value="ABC_TM1"/>
    <property type="match status" value="1"/>
</dbReference>
<comment type="caution">
    <text evidence="9">The sequence shown here is derived from an EMBL/GenBank/DDBJ whole genome shotgun (WGS) entry which is preliminary data.</text>
</comment>
<feature type="domain" description="ABC transmembrane type-1" evidence="8">
    <location>
        <begin position="70"/>
        <end position="259"/>
    </location>
</feature>
<feature type="transmembrane region" description="Helical" evidence="7">
    <location>
        <begin position="72"/>
        <end position="97"/>
    </location>
</feature>
<protein>
    <submittedName>
        <fullName evidence="9">Nickel ABC transporter permease subunit NikC</fullName>
    </submittedName>
</protein>
<evidence type="ECO:0000313" key="10">
    <source>
        <dbReference type="Proteomes" id="UP001199044"/>
    </source>
</evidence>
<evidence type="ECO:0000256" key="6">
    <source>
        <dbReference type="ARBA" id="ARBA00023136"/>
    </source>
</evidence>
<evidence type="ECO:0000259" key="8">
    <source>
        <dbReference type="PROSITE" id="PS50928"/>
    </source>
</evidence>
<dbReference type="Gene3D" id="1.10.3720.10">
    <property type="entry name" value="MetI-like"/>
    <property type="match status" value="1"/>
</dbReference>
<keyword evidence="2 7" id="KW-0813">Transport</keyword>